<accession>A0ACC3BV27</accession>
<comment type="caution">
    <text evidence="1">The sequence shown here is derived from an EMBL/GenBank/DDBJ whole genome shotgun (WGS) entry which is preliminary data.</text>
</comment>
<evidence type="ECO:0000313" key="2">
    <source>
        <dbReference type="Proteomes" id="UP000798662"/>
    </source>
</evidence>
<protein>
    <submittedName>
        <fullName evidence="1">Uncharacterized protein</fullName>
    </submittedName>
</protein>
<proteinExistence type="predicted"/>
<gene>
    <name evidence="1" type="ORF">I4F81_004332</name>
</gene>
<name>A0ACC3BV27_PYRYE</name>
<dbReference type="Proteomes" id="UP000798662">
    <property type="component" value="Chromosome 1"/>
</dbReference>
<sequence length="880" mass="94291">MEYSSADAMFPDLRAAQGAGRVASASARSPAAPRTYHFDGGTMEFDTTGDILSWDDNVTVPAGSFDATTVKVDDIGWQCEGPGREEGSGLRLRESLGDVLVVMIATSAYRSLREHYDSSELTFHALAQLKVLRRKYERITYAGMRNRVYDLAPSGAIGVVVRFGGQGSRDGDGNHQVVVITVSLVEDRLVCACSAEERCLAATGCSFRSTMVAALEKVRSTMGVSMSDLFMVLGAALKTRYLRAGQGVLYGDKTCVVRNGSTSWPFTAVRRTRGGSWVCLPCRTGDGTCGHAGSAISAFKLDVEGPGDSSDSEGDEDDGEEARLLALSALSDAAEQEAAGVTELPPHLSRATGPLSPVNRYKWAPRSADARHLVPPRVAQQERADLMRALRDPTHKVIYPAGKQCSFCLVGRGIGTKIENKRGKVEFEDGVVPAIVETWRCSQCLFRVLPDGKARGVIFLSCYTVFSEAFSFEVGVNLARNGSSLHSAANLRSAFQELHVGSKYPRTVERMRSVKTCRRPDGSYAIVSFDGLHLGYRIKFKVPFNRTDVKIHAVARASRVPCLITDEAVSRAIGCVLSVKRDGTATASSKSITTLTAMRGHVMAVALLLGSVVVDGAPKSFAGDKPHMDGGVNDRGWDPEIDGGAAPELVAFLRGVFDVHLAARSLALTIESAAADLRRRVPIPLLERVHMLISEVDGPCGAPSRQSAANKDDELAVFDTDTYDANGEDGRDAAQEEVDAAVHSGSSSSASDVDVFSSDDDDGVELPHHSRKRNEAVWERDAPLLRYGEALEEPALATTGGSKGAERLKNLSLPLQNRIPGTAASALKIMEFVRAIAIDPVVVWAPQGSWLAVDSVVSVLLSESFSIASLAAVLRLPAVT</sequence>
<organism evidence="1 2">
    <name type="scientific">Pyropia yezoensis</name>
    <name type="common">Susabi-nori</name>
    <name type="synonym">Porphyra yezoensis</name>
    <dbReference type="NCBI Taxonomy" id="2788"/>
    <lineage>
        <taxon>Eukaryota</taxon>
        <taxon>Rhodophyta</taxon>
        <taxon>Bangiophyceae</taxon>
        <taxon>Bangiales</taxon>
        <taxon>Bangiaceae</taxon>
        <taxon>Pyropia</taxon>
    </lineage>
</organism>
<evidence type="ECO:0000313" key="1">
    <source>
        <dbReference type="EMBL" id="KAK1861752.1"/>
    </source>
</evidence>
<reference evidence="1" key="1">
    <citation type="submission" date="2019-11" db="EMBL/GenBank/DDBJ databases">
        <title>Nori genome reveals adaptations in red seaweeds to the harsh intertidal environment.</title>
        <authorList>
            <person name="Wang D."/>
            <person name="Mao Y."/>
        </authorList>
    </citation>
    <scope>NUCLEOTIDE SEQUENCE</scope>
    <source>
        <tissue evidence="1">Gametophyte</tissue>
    </source>
</reference>
<dbReference type="EMBL" id="CM020618">
    <property type="protein sequence ID" value="KAK1861752.1"/>
    <property type="molecule type" value="Genomic_DNA"/>
</dbReference>
<keyword evidence="2" id="KW-1185">Reference proteome</keyword>